<dbReference type="AlphaFoldDB" id="A0AAP0EV28"/>
<dbReference type="EMBL" id="JBBNAE010000009">
    <property type="protein sequence ID" value="KAK9096413.1"/>
    <property type="molecule type" value="Genomic_DNA"/>
</dbReference>
<evidence type="ECO:0000256" key="1">
    <source>
        <dbReference type="SAM" id="Coils"/>
    </source>
</evidence>
<protein>
    <submittedName>
        <fullName evidence="2">Uncharacterized protein</fullName>
    </submittedName>
</protein>
<name>A0AAP0EV28_9MAGN</name>
<keyword evidence="3" id="KW-1185">Reference proteome</keyword>
<dbReference type="Proteomes" id="UP001417504">
    <property type="component" value="Unassembled WGS sequence"/>
</dbReference>
<keyword evidence="1" id="KW-0175">Coiled coil</keyword>
<organism evidence="2 3">
    <name type="scientific">Stephania japonica</name>
    <dbReference type="NCBI Taxonomy" id="461633"/>
    <lineage>
        <taxon>Eukaryota</taxon>
        <taxon>Viridiplantae</taxon>
        <taxon>Streptophyta</taxon>
        <taxon>Embryophyta</taxon>
        <taxon>Tracheophyta</taxon>
        <taxon>Spermatophyta</taxon>
        <taxon>Magnoliopsida</taxon>
        <taxon>Ranunculales</taxon>
        <taxon>Menispermaceae</taxon>
        <taxon>Menispermoideae</taxon>
        <taxon>Cissampelideae</taxon>
        <taxon>Stephania</taxon>
    </lineage>
</organism>
<sequence>MISKDCKGPRLSLGNFPDLGGPICEYCSKEAQLGPPEGCPKKLDKLERRTQKAIFQLMEEQEKQNEEALENEDAA</sequence>
<reference evidence="2 3" key="1">
    <citation type="submission" date="2024-01" db="EMBL/GenBank/DDBJ databases">
        <title>Genome assemblies of Stephania.</title>
        <authorList>
            <person name="Yang L."/>
        </authorList>
    </citation>
    <scope>NUCLEOTIDE SEQUENCE [LARGE SCALE GENOMIC DNA]</scope>
    <source>
        <strain evidence="2">QJT</strain>
        <tissue evidence="2">Leaf</tissue>
    </source>
</reference>
<comment type="caution">
    <text evidence="2">The sequence shown here is derived from an EMBL/GenBank/DDBJ whole genome shotgun (WGS) entry which is preliminary data.</text>
</comment>
<evidence type="ECO:0000313" key="3">
    <source>
        <dbReference type="Proteomes" id="UP001417504"/>
    </source>
</evidence>
<gene>
    <name evidence="2" type="ORF">Sjap_021910</name>
</gene>
<proteinExistence type="predicted"/>
<evidence type="ECO:0000313" key="2">
    <source>
        <dbReference type="EMBL" id="KAK9096413.1"/>
    </source>
</evidence>
<feature type="coiled-coil region" evidence="1">
    <location>
        <begin position="43"/>
        <end position="71"/>
    </location>
</feature>
<accession>A0AAP0EV28</accession>